<accession>A0ABD3Q4J5</accession>
<dbReference type="Pfam" id="PF01480">
    <property type="entry name" value="PWI"/>
    <property type="match status" value="1"/>
</dbReference>
<name>A0ABD3Q4J5_9STRA</name>
<dbReference type="SMART" id="SM00311">
    <property type="entry name" value="PWI"/>
    <property type="match status" value="1"/>
</dbReference>
<dbReference type="PANTHER" id="PTHR18806:SF4">
    <property type="entry name" value="RNA-BINDING PROTEIN 25"/>
    <property type="match status" value="1"/>
</dbReference>
<evidence type="ECO:0000313" key="4">
    <source>
        <dbReference type="Proteomes" id="UP001530400"/>
    </source>
</evidence>
<comment type="caution">
    <text evidence="3">The sequence shown here is derived from an EMBL/GenBank/DDBJ whole genome shotgun (WGS) entry which is preliminary data.</text>
</comment>
<sequence>MTQLPPPPAFPAPPPPPGAIPPPIPLNLPPPPPGLPPGLPPPPPGALPVTLPPGLPPPPGMGIGLTPITNNYSHTNSAQTVLITGLPPFLRSVRILRDASFPAGGARTVHLGCCGADRKSPEYKRLQERGVLSLIQNTNKDVCTLDTWKPANGGMAVVKMATFVGAKNLVGGLHVLTKCITKEGIAMPPGEEEKEKNTDPDGEATTAEGENPMELNIPTYTPEQIKQHEETIASLSHTKAYHLYNYNVPDPIPPDMKIPMPPPECSDASIPHRLLEVLTALRIKYEEGNFADSYGGHTSASTGETENTATSLNLDAGKLAAAAGGTYDEDADPMNAPEVVNAVLEFKRGLEERDVKSRKRRVDIITEAMEKKVKELVEKGRMEREMKRKMNNGEAGDNGANGVSVKADANVEDTGKRGVSNLPAWMTKGDGAAASTTATTTDAQPPTEEDESKKRKFVPSEANRDDINVRKQRIDMAGASISEIRAANQAADQSSFFTTKEDILAPNTMFPPLSLSATTSPEQIQPFVTSKIVDYLGEEESTLIGFIMKELGKGVKTTALLEEMKMVLDEDAEEFVLSLYKRLTE</sequence>
<dbReference type="Gene3D" id="1.20.1390.10">
    <property type="entry name" value="PWI domain"/>
    <property type="match status" value="1"/>
</dbReference>
<feature type="domain" description="PWI" evidence="2">
    <location>
        <begin position="507"/>
        <end position="585"/>
    </location>
</feature>
<evidence type="ECO:0000256" key="1">
    <source>
        <dbReference type="SAM" id="MobiDB-lite"/>
    </source>
</evidence>
<keyword evidence="4" id="KW-1185">Reference proteome</keyword>
<dbReference type="EMBL" id="JALLPJ020000332">
    <property type="protein sequence ID" value="KAL3795170.1"/>
    <property type="molecule type" value="Genomic_DNA"/>
</dbReference>
<reference evidence="3 4" key="1">
    <citation type="submission" date="2024-10" db="EMBL/GenBank/DDBJ databases">
        <title>Updated reference genomes for cyclostephanoid diatoms.</title>
        <authorList>
            <person name="Roberts W.R."/>
            <person name="Alverson A.J."/>
        </authorList>
    </citation>
    <scope>NUCLEOTIDE SEQUENCE [LARGE SCALE GENOMIC DNA]</scope>
    <source>
        <strain evidence="3 4">AJA010-31</strain>
    </source>
</reference>
<evidence type="ECO:0000313" key="3">
    <source>
        <dbReference type="EMBL" id="KAL3795170.1"/>
    </source>
</evidence>
<evidence type="ECO:0000259" key="2">
    <source>
        <dbReference type="PROSITE" id="PS51025"/>
    </source>
</evidence>
<feature type="region of interest" description="Disordered" evidence="1">
    <location>
        <begin position="1"/>
        <end position="58"/>
    </location>
</feature>
<protein>
    <recommendedName>
        <fullName evidence="2">PWI domain-containing protein</fullName>
    </recommendedName>
</protein>
<gene>
    <name evidence="3" type="ORF">ACHAWO_005342</name>
</gene>
<dbReference type="InterPro" id="IPR052768">
    <property type="entry name" value="RBM25"/>
</dbReference>
<dbReference type="Proteomes" id="UP001530400">
    <property type="component" value="Unassembled WGS sequence"/>
</dbReference>
<feature type="region of interest" description="Disordered" evidence="1">
    <location>
        <begin position="186"/>
        <end position="216"/>
    </location>
</feature>
<organism evidence="3 4">
    <name type="scientific">Cyclotella atomus</name>
    <dbReference type="NCBI Taxonomy" id="382360"/>
    <lineage>
        <taxon>Eukaryota</taxon>
        <taxon>Sar</taxon>
        <taxon>Stramenopiles</taxon>
        <taxon>Ochrophyta</taxon>
        <taxon>Bacillariophyta</taxon>
        <taxon>Coscinodiscophyceae</taxon>
        <taxon>Thalassiosirophycidae</taxon>
        <taxon>Stephanodiscales</taxon>
        <taxon>Stephanodiscaceae</taxon>
        <taxon>Cyclotella</taxon>
    </lineage>
</organism>
<dbReference type="PROSITE" id="PS51025">
    <property type="entry name" value="PWI"/>
    <property type="match status" value="1"/>
</dbReference>
<dbReference type="AlphaFoldDB" id="A0ABD3Q4J5"/>
<feature type="compositionally biased region" description="Low complexity" evidence="1">
    <location>
        <begin position="432"/>
        <end position="443"/>
    </location>
</feature>
<proteinExistence type="predicted"/>
<dbReference type="InterPro" id="IPR002483">
    <property type="entry name" value="PWI_dom"/>
</dbReference>
<dbReference type="PANTHER" id="PTHR18806">
    <property type="entry name" value="RBM25 PROTEIN"/>
    <property type="match status" value="1"/>
</dbReference>
<feature type="region of interest" description="Disordered" evidence="1">
    <location>
        <begin position="409"/>
        <end position="468"/>
    </location>
</feature>